<dbReference type="SUPFAM" id="SSF53448">
    <property type="entry name" value="Nucleotide-diphospho-sugar transferases"/>
    <property type="match status" value="1"/>
</dbReference>
<sequence length="327" mass="34922">MPEPTPARHASRDDPSPRFAGEAVVVVNYASSALLAENLAGLSRAAAGLTVVVVDSLSSPEERDAVVALCEREGWLAVLPPDNPGFGAGMNLGVARAAEAGAERVLLLNPDAEIAPQAARALFDAVVASPETMVAPRILRPDGTVWSAGSDVSLVDGRMTSARRRPQPPERRAEPWLSGACLCLSLDLWQRAGGFADGYFLYWEDVDLSFRVRAAGGALAVLDDVSVTHAEGGTQQAGAHSAATAKSEGYYYFNIRNRMLFAALHLDDGDLAHWLRTSPAVAREILLQGGRRQFLRPVVPLRAALRGVRDGRRIAKAELGARSEGKR</sequence>
<accession>A0ABT8IYJ9</accession>
<dbReference type="PANTHER" id="PTHR43179:SF7">
    <property type="entry name" value="RHAMNOSYLTRANSFERASE WBBL"/>
    <property type="match status" value="1"/>
</dbReference>
<dbReference type="RefSeq" id="WP_301217759.1">
    <property type="nucleotide sequence ID" value="NZ_JAROCB010000002.1"/>
</dbReference>
<evidence type="ECO:0000313" key="2">
    <source>
        <dbReference type="Proteomes" id="UP001174210"/>
    </source>
</evidence>
<protein>
    <submittedName>
        <fullName evidence="1">Glycosyltransferase family 2 protein</fullName>
    </submittedName>
</protein>
<name>A0ABT8IYJ9_9MICO</name>
<organism evidence="1 2">
    <name type="scientific">Leifsonia virtsii</name>
    <dbReference type="NCBI Taxonomy" id="3035915"/>
    <lineage>
        <taxon>Bacteria</taxon>
        <taxon>Bacillati</taxon>
        <taxon>Actinomycetota</taxon>
        <taxon>Actinomycetes</taxon>
        <taxon>Micrococcales</taxon>
        <taxon>Microbacteriaceae</taxon>
        <taxon>Leifsonia</taxon>
    </lineage>
</organism>
<dbReference type="EMBL" id="JAROCB010000002">
    <property type="protein sequence ID" value="MDN4597104.1"/>
    <property type="molecule type" value="Genomic_DNA"/>
</dbReference>
<keyword evidence="2" id="KW-1185">Reference proteome</keyword>
<dbReference type="Gene3D" id="3.90.550.10">
    <property type="entry name" value="Spore Coat Polysaccharide Biosynthesis Protein SpsA, Chain A"/>
    <property type="match status" value="1"/>
</dbReference>
<dbReference type="InterPro" id="IPR029044">
    <property type="entry name" value="Nucleotide-diphossugar_trans"/>
</dbReference>
<gene>
    <name evidence="1" type="ORF">P5G59_08120</name>
</gene>
<dbReference type="PANTHER" id="PTHR43179">
    <property type="entry name" value="RHAMNOSYLTRANSFERASE WBBL"/>
    <property type="match status" value="1"/>
</dbReference>
<comment type="caution">
    <text evidence="1">The sequence shown here is derived from an EMBL/GenBank/DDBJ whole genome shotgun (WGS) entry which is preliminary data.</text>
</comment>
<evidence type="ECO:0000313" key="1">
    <source>
        <dbReference type="EMBL" id="MDN4597104.1"/>
    </source>
</evidence>
<reference evidence="1" key="1">
    <citation type="submission" date="2023-03" db="EMBL/GenBank/DDBJ databases">
        <title>MT1 and MT2 Draft Genomes of Novel Species.</title>
        <authorList>
            <person name="Venkateswaran K."/>
        </authorList>
    </citation>
    <scope>NUCLEOTIDE SEQUENCE</scope>
    <source>
        <strain evidence="1">F6_8S_P_1A</strain>
    </source>
</reference>
<proteinExistence type="predicted"/>
<dbReference type="Pfam" id="PF13641">
    <property type="entry name" value="Glyco_tranf_2_3"/>
    <property type="match status" value="1"/>
</dbReference>
<dbReference type="Proteomes" id="UP001174210">
    <property type="component" value="Unassembled WGS sequence"/>
</dbReference>